<dbReference type="GO" id="GO:1904238">
    <property type="term" value="P:pericyte cell differentiation"/>
    <property type="evidence" value="ECO:0007669"/>
    <property type="project" value="Ensembl"/>
</dbReference>
<evidence type="ECO:0000256" key="20">
    <source>
        <dbReference type="ARBA" id="ARBA00051243"/>
    </source>
</evidence>
<evidence type="ECO:0000256" key="26">
    <source>
        <dbReference type="RuleBase" id="RU000311"/>
    </source>
</evidence>
<accession>A0A3B4YXG0</accession>
<evidence type="ECO:0000256" key="7">
    <source>
        <dbReference type="ARBA" id="ARBA00022692"/>
    </source>
</evidence>
<evidence type="ECO:0000256" key="11">
    <source>
        <dbReference type="ARBA" id="ARBA00022840"/>
    </source>
</evidence>
<evidence type="ECO:0000259" key="29">
    <source>
        <dbReference type="PROSITE" id="PS50835"/>
    </source>
</evidence>
<keyword evidence="4" id="KW-1003">Cell membrane</keyword>
<evidence type="ECO:0000256" key="24">
    <source>
        <dbReference type="PIRSR" id="PIRSR000615-4"/>
    </source>
</evidence>
<feature type="domain" description="Ig-like" evidence="29">
    <location>
        <begin position="35"/>
        <end position="108"/>
    </location>
</feature>
<keyword evidence="18" id="KW-0325">Glycoprotein</keyword>
<keyword evidence="14" id="KW-0472">Membrane</keyword>
<dbReference type="SMART" id="SM00409">
    <property type="entry name" value="IG"/>
    <property type="match status" value="3"/>
</dbReference>
<keyword evidence="17 26" id="KW-0675">Receptor</keyword>
<dbReference type="GO" id="GO:0014911">
    <property type="term" value="P:positive regulation of smooth muscle cell migration"/>
    <property type="evidence" value="ECO:0007669"/>
    <property type="project" value="TreeGrafter"/>
</dbReference>
<feature type="binding site" evidence="23">
    <location>
        <position position="544"/>
    </location>
    <ligand>
        <name>Mg(2+)</name>
        <dbReference type="ChEBI" id="CHEBI:18420"/>
    </ligand>
</feature>
<evidence type="ECO:0000256" key="12">
    <source>
        <dbReference type="ARBA" id="ARBA00022843"/>
    </source>
</evidence>
<dbReference type="Gene3D" id="3.30.200.20">
    <property type="entry name" value="Phosphorylase Kinase, domain 1"/>
    <property type="match status" value="1"/>
</dbReference>
<feature type="binding site" evidence="23">
    <location>
        <position position="785"/>
    </location>
    <ligand>
        <name>Mg(2+)</name>
        <dbReference type="ChEBI" id="CHEBI:18420"/>
    </ligand>
</feature>
<dbReference type="GO" id="GO:0046872">
    <property type="term" value="F:metal ion binding"/>
    <property type="evidence" value="ECO:0007669"/>
    <property type="project" value="UniProtKB-KW"/>
</dbReference>
<evidence type="ECO:0000256" key="4">
    <source>
        <dbReference type="ARBA" id="ARBA00022475"/>
    </source>
</evidence>
<dbReference type="Pfam" id="PF00047">
    <property type="entry name" value="ig"/>
    <property type="match status" value="1"/>
</dbReference>
<dbReference type="Ensembl" id="ENSSPAT00000001409.1">
    <property type="protein sequence ID" value="ENSSPAP00000001383.1"/>
    <property type="gene ID" value="ENSSPAG00000000943.1"/>
</dbReference>
<evidence type="ECO:0000256" key="16">
    <source>
        <dbReference type="ARBA" id="ARBA00023157"/>
    </source>
</evidence>
<dbReference type="Gene3D" id="2.60.40.10">
    <property type="entry name" value="Immunoglobulins"/>
    <property type="match status" value="5"/>
</dbReference>
<dbReference type="FunFam" id="1.10.510.10:FF:000140">
    <property type="entry name" value="Platelet-derived growth factor receptor beta"/>
    <property type="match status" value="1"/>
</dbReference>
<comment type="similarity">
    <text evidence="26">Belongs to the protein kinase superfamily. Tyr protein kinase family. CSF-1/PDGF receptor subfamily.</text>
</comment>
<dbReference type="InterPro" id="IPR017441">
    <property type="entry name" value="Protein_kinase_ATP_BS"/>
</dbReference>
<dbReference type="GO" id="GO:0048407">
    <property type="term" value="F:platelet-derived growth factor binding"/>
    <property type="evidence" value="ECO:0007669"/>
    <property type="project" value="TreeGrafter"/>
</dbReference>
<dbReference type="FunFam" id="3.30.200.20:FF:000025">
    <property type="entry name" value="Platelet-derived growth factor receptor alpha"/>
    <property type="match status" value="1"/>
</dbReference>
<dbReference type="InterPro" id="IPR001824">
    <property type="entry name" value="Tyr_kinase_rcpt_3_CS"/>
</dbReference>
<dbReference type="GO" id="GO:0001974">
    <property type="term" value="P:blood vessel remodeling"/>
    <property type="evidence" value="ECO:0007669"/>
    <property type="project" value="Ensembl"/>
</dbReference>
<comment type="catalytic activity">
    <reaction evidence="20">
        <text>L-tyrosyl-[protein] + ATP = O-phospho-L-tyrosyl-[protein] + ADP + H(+)</text>
        <dbReference type="Rhea" id="RHEA:10596"/>
        <dbReference type="Rhea" id="RHEA-COMP:10136"/>
        <dbReference type="Rhea" id="RHEA-COMP:20101"/>
        <dbReference type="ChEBI" id="CHEBI:15378"/>
        <dbReference type="ChEBI" id="CHEBI:30616"/>
        <dbReference type="ChEBI" id="CHEBI:46858"/>
        <dbReference type="ChEBI" id="CHEBI:61978"/>
        <dbReference type="ChEBI" id="CHEBI:456216"/>
        <dbReference type="EC" id="2.7.10.1"/>
    </reaction>
</comment>
<dbReference type="GO" id="GO:0005019">
    <property type="term" value="F:platelet-derived growth factor beta-receptor activity"/>
    <property type="evidence" value="ECO:0007669"/>
    <property type="project" value="TreeGrafter"/>
</dbReference>
<evidence type="ECO:0000256" key="25">
    <source>
        <dbReference type="PROSITE-ProRule" id="PRU10141"/>
    </source>
</evidence>
<reference evidence="30" key="1">
    <citation type="submission" date="2023-09" db="UniProtKB">
        <authorList>
            <consortium name="Ensembl"/>
        </authorList>
    </citation>
    <scope>IDENTIFICATION</scope>
</reference>
<keyword evidence="19 26" id="KW-0393">Immunoglobulin domain</keyword>
<dbReference type="GO" id="GO:0072109">
    <property type="term" value="P:glomerular mesangium development"/>
    <property type="evidence" value="ECO:0007669"/>
    <property type="project" value="Ensembl"/>
</dbReference>
<dbReference type="PROSITE" id="PS00240">
    <property type="entry name" value="RECEPTOR_TYR_KIN_III"/>
    <property type="match status" value="1"/>
</dbReference>
<dbReference type="Pfam" id="PF07679">
    <property type="entry name" value="I-set"/>
    <property type="match status" value="1"/>
</dbReference>
<evidence type="ECO:0000256" key="14">
    <source>
        <dbReference type="ARBA" id="ARBA00023136"/>
    </source>
</evidence>
<evidence type="ECO:0000256" key="10">
    <source>
        <dbReference type="ARBA" id="ARBA00022777"/>
    </source>
</evidence>
<dbReference type="SUPFAM" id="SSF56112">
    <property type="entry name" value="Protein kinase-like (PK-like)"/>
    <property type="match status" value="1"/>
</dbReference>
<dbReference type="AlphaFoldDB" id="A0A3B4YXG0"/>
<keyword evidence="23" id="KW-0479">Metal-binding</keyword>
<dbReference type="GO" id="GO:0005524">
    <property type="term" value="F:ATP binding"/>
    <property type="evidence" value="ECO:0007669"/>
    <property type="project" value="UniProtKB-UniRule"/>
</dbReference>
<dbReference type="GO" id="GO:0001525">
    <property type="term" value="P:angiogenesis"/>
    <property type="evidence" value="ECO:0007669"/>
    <property type="project" value="Ensembl"/>
</dbReference>
<dbReference type="InterPro" id="IPR003599">
    <property type="entry name" value="Ig_sub"/>
</dbReference>
<dbReference type="PRINTS" id="PR01832">
    <property type="entry name" value="VEGFRECEPTOR"/>
</dbReference>
<feature type="binding site" evidence="22">
    <location>
        <begin position="647"/>
        <end position="653"/>
    </location>
    <ligand>
        <name>ATP</name>
        <dbReference type="ChEBI" id="CHEBI:30616"/>
    </ligand>
</feature>
<comment type="subcellular location">
    <subcellularLocation>
        <location evidence="1">Cell membrane</location>
        <topology evidence="1">Single-pass type I membrane protein</topology>
    </subcellularLocation>
    <subcellularLocation>
        <location evidence="26">Membrane</location>
        <topology evidence="26">Single-pass type I membrane protein</topology>
    </subcellularLocation>
</comment>
<dbReference type="PROSITE" id="PS50011">
    <property type="entry name" value="PROTEIN_KINASE_DOM"/>
    <property type="match status" value="1"/>
</dbReference>
<dbReference type="InterPro" id="IPR013151">
    <property type="entry name" value="Immunoglobulin_dom"/>
</dbReference>
<keyword evidence="5" id="KW-0597">Phosphoprotein</keyword>
<keyword evidence="10" id="KW-0418">Kinase</keyword>
<dbReference type="InterPro" id="IPR011009">
    <property type="entry name" value="Kinase-like_dom_sf"/>
</dbReference>
<dbReference type="InterPro" id="IPR007110">
    <property type="entry name" value="Ig-like_dom"/>
</dbReference>
<evidence type="ECO:0000256" key="21">
    <source>
        <dbReference type="PIRSR" id="PIRSR000615-1"/>
    </source>
</evidence>
<evidence type="ECO:0000259" key="28">
    <source>
        <dbReference type="PROSITE" id="PS50011"/>
    </source>
</evidence>
<dbReference type="InterPro" id="IPR036179">
    <property type="entry name" value="Ig-like_dom_sf"/>
</dbReference>
<organism evidence="30">
    <name type="scientific">Stegastes partitus</name>
    <name type="common">bicolor damselfish</name>
    <dbReference type="NCBI Taxonomy" id="144197"/>
    <lineage>
        <taxon>Eukaryota</taxon>
        <taxon>Metazoa</taxon>
        <taxon>Chordata</taxon>
        <taxon>Craniata</taxon>
        <taxon>Vertebrata</taxon>
        <taxon>Euteleostomi</taxon>
        <taxon>Actinopterygii</taxon>
        <taxon>Neopterygii</taxon>
        <taxon>Teleostei</taxon>
        <taxon>Neoteleostei</taxon>
        <taxon>Acanthomorphata</taxon>
        <taxon>Ovalentaria</taxon>
        <taxon>Pomacentridae</taxon>
        <taxon>Stegastes</taxon>
    </lineage>
</organism>
<feature type="site" description="Important for interaction with phosphotyrosine-binding proteins" evidence="24">
    <location>
        <position position="924"/>
    </location>
</feature>
<dbReference type="InterPro" id="IPR013783">
    <property type="entry name" value="Ig-like_fold"/>
</dbReference>
<dbReference type="EC" id="2.7.10.1" evidence="2"/>
<dbReference type="PROSITE" id="PS50835">
    <property type="entry name" value="IG_LIKE"/>
    <property type="match status" value="3"/>
</dbReference>
<dbReference type="Pfam" id="PF07714">
    <property type="entry name" value="PK_Tyr_Ser-Thr"/>
    <property type="match status" value="1"/>
</dbReference>
<feature type="compositionally biased region" description="Polar residues" evidence="27">
    <location>
        <begin position="961"/>
        <end position="976"/>
    </location>
</feature>
<evidence type="ECO:0000256" key="27">
    <source>
        <dbReference type="SAM" id="MobiDB-lite"/>
    </source>
</evidence>
<dbReference type="InterPro" id="IPR003598">
    <property type="entry name" value="Ig_sub2"/>
</dbReference>
<evidence type="ECO:0000256" key="3">
    <source>
        <dbReference type="ARBA" id="ARBA00022473"/>
    </source>
</evidence>
<evidence type="ECO:0000256" key="22">
    <source>
        <dbReference type="PIRSR" id="PIRSR000615-2"/>
    </source>
</evidence>
<feature type="domain" description="Protein kinase" evidence="28">
    <location>
        <begin position="565"/>
        <end position="916"/>
    </location>
</feature>
<feature type="domain" description="Ig-like" evidence="29">
    <location>
        <begin position="306"/>
        <end position="390"/>
    </location>
</feature>
<protein>
    <recommendedName>
        <fullName evidence="2">receptor protein-tyrosine kinase</fullName>
        <ecNumber evidence="2">2.7.10.1</ecNumber>
    </recommendedName>
</protein>
<dbReference type="PROSITE" id="PS00107">
    <property type="entry name" value="PROTEIN_KINASE_ATP"/>
    <property type="match status" value="1"/>
</dbReference>
<evidence type="ECO:0000256" key="9">
    <source>
        <dbReference type="ARBA" id="ARBA00022741"/>
    </source>
</evidence>
<dbReference type="PIRSF" id="PIRSF000615">
    <property type="entry name" value="TyrPK_CSF1-R"/>
    <property type="match status" value="1"/>
</dbReference>
<feature type="domain" description="Ig-like" evidence="29">
    <location>
        <begin position="200"/>
        <end position="293"/>
    </location>
</feature>
<dbReference type="InterPro" id="IPR050122">
    <property type="entry name" value="RTK"/>
</dbReference>
<evidence type="ECO:0000256" key="5">
    <source>
        <dbReference type="ARBA" id="ARBA00022553"/>
    </source>
</evidence>
<proteinExistence type="inferred from homology"/>
<dbReference type="Pfam" id="PF13895">
    <property type="entry name" value="Ig_2"/>
    <property type="match status" value="1"/>
</dbReference>
<dbReference type="SMART" id="SM00408">
    <property type="entry name" value="IGc2"/>
    <property type="match status" value="4"/>
</dbReference>
<evidence type="ECO:0000256" key="17">
    <source>
        <dbReference type="ARBA" id="ARBA00023170"/>
    </source>
</evidence>
<keyword evidence="15" id="KW-0829">Tyrosine-protein kinase</keyword>
<evidence type="ECO:0000256" key="15">
    <source>
        <dbReference type="ARBA" id="ARBA00023137"/>
    </source>
</evidence>
<keyword evidence="12" id="KW-0832">Ubl conjugation</keyword>
<evidence type="ECO:0000256" key="23">
    <source>
        <dbReference type="PIRSR" id="PIRSR000615-3"/>
    </source>
</evidence>
<dbReference type="InterPro" id="IPR001245">
    <property type="entry name" value="Ser-Thr/Tyr_kinase_cat_dom"/>
</dbReference>
<feature type="active site" description="Proton acceptor" evidence="21">
    <location>
        <position position="780"/>
    </location>
</feature>
<feature type="binding site" evidence="22">
    <location>
        <begin position="572"/>
        <end position="579"/>
    </location>
    <ligand>
        <name>ATP</name>
        <dbReference type="ChEBI" id="CHEBI:30616"/>
    </ligand>
</feature>
<keyword evidence="9 22" id="KW-0547">Nucleotide-binding</keyword>
<dbReference type="InterPro" id="IPR000719">
    <property type="entry name" value="Prot_kinase_dom"/>
</dbReference>
<feature type="region of interest" description="Disordered" evidence="27">
    <location>
        <begin position="1025"/>
        <end position="1051"/>
    </location>
</feature>
<evidence type="ECO:0000256" key="1">
    <source>
        <dbReference type="ARBA" id="ARBA00004251"/>
    </source>
</evidence>
<keyword evidence="13" id="KW-1133">Transmembrane helix</keyword>
<feature type="binding site" evidence="23">
    <location>
        <position position="798"/>
    </location>
    <ligand>
        <name>Mg(2+)</name>
        <dbReference type="ChEBI" id="CHEBI:18420"/>
    </ligand>
</feature>
<dbReference type="GO" id="GO:0060218">
    <property type="term" value="P:hematopoietic stem cell differentiation"/>
    <property type="evidence" value="ECO:0007669"/>
    <property type="project" value="Ensembl"/>
</dbReference>
<dbReference type="GO" id="GO:0097084">
    <property type="term" value="P:vascular associated smooth muscle cell development"/>
    <property type="evidence" value="ECO:0007669"/>
    <property type="project" value="Ensembl"/>
</dbReference>
<feature type="binding site" evidence="22 25">
    <location>
        <position position="599"/>
    </location>
    <ligand>
        <name>ATP</name>
        <dbReference type="ChEBI" id="CHEBI:30616"/>
    </ligand>
</feature>
<name>A0A3B4YXG0_9TELE</name>
<dbReference type="PANTHER" id="PTHR24416">
    <property type="entry name" value="TYROSINE-PROTEIN KINASE RECEPTOR"/>
    <property type="match status" value="1"/>
</dbReference>
<keyword evidence="3" id="KW-0217">Developmental protein</keyword>
<dbReference type="GO" id="GO:0005886">
    <property type="term" value="C:plasma membrane"/>
    <property type="evidence" value="ECO:0007669"/>
    <property type="project" value="UniProtKB-SubCell"/>
</dbReference>
<dbReference type="GO" id="GO:0060976">
    <property type="term" value="P:coronary vasculature development"/>
    <property type="evidence" value="ECO:0007669"/>
    <property type="project" value="Ensembl"/>
</dbReference>
<evidence type="ECO:0000256" key="2">
    <source>
        <dbReference type="ARBA" id="ARBA00011902"/>
    </source>
</evidence>
<keyword evidence="7 26" id="KW-0812">Transmembrane</keyword>
<feature type="binding site" evidence="22">
    <location>
        <position position="784"/>
    </location>
    <ligand>
        <name>ATP</name>
        <dbReference type="ChEBI" id="CHEBI:30616"/>
    </ligand>
</feature>
<dbReference type="GO" id="GO:0061300">
    <property type="term" value="P:cerebellum vasculature development"/>
    <property type="evidence" value="ECO:0007669"/>
    <property type="project" value="Ensembl"/>
</dbReference>
<evidence type="ECO:0000256" key="13">
    <source>
        <dbReference type="ARBA" id="ARBA00022989"/>
    </source>
</evidence>
<dbReference type="GO" id="GO:0001755">
    <property type="term" value="P:neural crest cell migration"/>
    <property type="evidence" value="ECO:0007669"/>
    <property type="project" value="Ensembl"/>
</dbReference>
<dbReference type="GO" id="GO:0060326">
    <property type="term" value="P:cell chemotaxis"/>
    <property type="evidence" value="ECO:0007669"/>
    <property type="project" value="TreeGrafter"/>
</dbReference>
<keyword evidence="8" id="KW-0677">Repeat</keyword>
<keyword evidence="11 22" id="KW-0067">ATP-binding</keyword>
<dbReference type="GeneTree" id="ENSGT00940000157138"/>
<evidence type="ECO:0000256" key="18">
    <source>
        <dbReference type="ARBA" id="ARBA00023180"/>
    </source>
</evidence>
<dbReference type="SMART" id="SM00219">
    <property type="entry name" value="TyrKc"/>
    <property type="match status" value="1"/>
</dbReference>
<dbReference type="InterPro" id="IPR008266">
    <property type="entry name" value="Tyr_kinase_AS"/>
</dbReference>
<evidence type="ECO:0000256" key="19">
    <source>
        <dbReference type="ARBA" id="ARBA00023319"/>
    </source>
</evidence>
<feature type="region of interest" description="Disordered" evidence="27">
    <location>
        <begin position="943"/>
        <end position="981"/>
    </location>
</feature>
<dbReference type="Gene3D" id="1.10.510.10">
    <property type="entry name" value="Transferase(Phosphotransferase) domain 1"/>
    <property type="match status" value="1"/>
</dbReference>
<dbReference type="GO" id="GO:0048702">
    <property type="term" value="P:embryonic neurocranium morphogenesis"/>
    <property type="evidence" value="ECO:0007669"/>
    <property type="project" value="Ensembl"/>
</dbReference>
<keyword evidence="6" id="KW-0808">Transferase</keyword>
<keyword evidence="16" id="KW-1015">Disulfide bond</keyword>
<dbReference type="InterPro" id="IPR013098">
    <property type="entry name" value="Ig_I-set"/>
</dbReference>
<dbReference type="Pfam" id="PF25305">
    <property type="entry name" value="Ig_PDGFR_d4"/>
    <property type="match status" value="1"/>
</dbReference>
<dbReference type="GO" id="GO:0043235">
    <property type="term" value="C:receptor complex"/>
    <property type="evidence" value="ECO:0007669"/>
    <property type="project" value="TreeGrafter"/>
</dbReference>
<sequence>MYVNSSGVFYSDDFSAVSFTLLYFCTELCCLEITPDDKELVLAEGSSLTLNCSGSGETTWEFKKDDVPYQIVQTDARSSVLTLWSVSWKSTGVYLCIDRHTGETKEVAVFVPDPDVWFIERSHGMVTKTSEDSTVPCVVTNPNISVTLYERDTDLPIKGLYVPSEGYKAVLEDRTYVCRGELNGEVKDSQAFYVFSIFVPEAMDIYINASKTVLKQGEALTVNCTVHGVELVMFSWDIPNRDSNDIEPLTDVFSSTSMRSCLIYPYAQLANSGNYVCRVHEGVLGQTASASVNITVLERGFVDVKPAQHQNISAKLQENVELRVEIEAYPPPQIRWTKDGATIRGDKTIAVRQEHEIRYVTVLTLVRVRTEQQGLYAVHVTNEDDTKQVTFDLEVQVPSQIKGLIDHHLPGKRHLVTCVAEGVPTPTIQWYSCDSMLKCNNQTMVWQPLLPEPDVLSIQTNVSYSQARKTSQVRSQVTFQKPQQVTVRCETSNEAGLIDRRDIKLVSSCRCHVKNFISFFLCFSCCSCIRWKVIESVSQDGHEYIYVDPIHLPYDLAWEMSRDNLVLGRTLGSGAFGRVVEATAYGLTHSQSSTKVAVKMLKSTARRSETQALMSELKIMSHLGPHLNIVNLLGACTKHGPLYLITEYCRYGDLVDYLHRNKHTFLQWSDQCIFSHLTYPSSYVSFGSESDGGYMDMSKDEPSVYVPMQEQIDTIKYADIQPSPYESPYQQDLYQEQGGNRLDLAISDSPSLTYDDLLGFSYQVAKGMEFLASKNCVHRDLAARNVLICEGKLVKICDFGLARDIMHDSNYISKGSTFLPLKWMAPESIFHNLYTTLSDVWSYGILLWEIFTLGGTPYPDLPMNELFYSALKRGYRMAKPAHASDEVYEIMKKCWDEKFEKRPEFSFLVHSVGNMLTDAYKKKYSQVNDNFLKSDHPAVARTKPRLSSPFPIANPAFGSPSPITLSSPPDPYSQSPRPGDFRREADTQEVMASYNEYIIPIPDPKPEEVFTDVPSESPARYEATEKMLEDTSERDALLGSSGTPEVEDSFL</sequence>
<feature type="compositionally biased region" description="Basic and acidic residues" evidence="27">
    <location>
        <begin position="1025"/>
        <end position="1036"/>
    </location>
</feature>
<dbReference type="PROSITE" id="PS00109">
    <property type="entry name" value="PROTEIN_KINASE_TYR"/>
    <property type="match status" value="1"/>
</dbReference>
<dbReference type="PANTHER" id="PTHR24416:SF53">
    <property type="entry name" value="PLATELET-DERIVED GROWTH FACTOR RECEPTOR BETA"/>
    <property type="match status" value="1"/>
</dbReference>
<evidence type="ECO:0000256" key="6">
    <source>
        <dbReference type="ARBA" id="ARBA00022679"/>
    </source>
</evidence>
<dbReference type="STRING" id="144197.ENSSPAP00000001383"/>
<evidence type="ECO:0000256" key="8">
    <source>
        <dbReference type="ARBA" id="ARBA00022737"/>
    </source>
</evidence>
<dbReference type="SUPFAM" id="SSF48726">
    <property type="entry name" value="Immunoglobulin"/>
    <property type="match status" value="4"/>
</dbReference>
<keyword evidence="23" id="KW-0460">Magnesium</keyword>
<dbReference type="InterPro" id="IPR020635">
    <property type="entry name" value="Tyr_kinase_cat_dom"/>
</dbReference>
<evidence type="ECO:0000313" key="30">
    <source>
        <dbReference type="Ensembl" id="ENSSPAP00000001383.1"/>
    </source>
</evidence>